<dbReference type="InterPro" id="IPR013783">
    <property type="entry name" value="Ig-like_fold"/>
</dbReference>
<proteinExistence type="predicted"/>
<name>A0A0U2X4D8_9GAMM</name>
<dbReference type="SUPFAM" id="SSF49478">
    <property type="entry name" value="Cna protein B-type domain"/>
    <property type="match status" value="1"/>
</dbReference>
<keyword evidence="1" id="KW-0732">Signal</keyword>
<dbReference type="PATRIC" id="fig|1315283.4.peg.755"/>
<evidence type="ECO:0008006" key="4">
    <source>
        <dbReference type="Google" id="ProtNLM"/>
    </source>
</evidence>
<sequence>MHFTWSVSLILLVLGFGVQASVNKTDAVYNTLVNIEKKWQALTSEQVNTVHSKEQATLINSSGDKNAGIPVGELLFFSAYLRQYYLGELIAIKSDKGAWLELNSLFEQLNFAIAINNENLTAKGWYISQNNRFELDLTNKTVVIKGELYPLSEQDYYLDAGDIFIDSALLNNWFELNSKLNFSSLELRLSPKQQLPIEQRLQREERKISKNTDSLEPTLPWKASPYQAVSAPVADFQLSYSATKSNSSLNYSILGSQDLAYLKSEYYLAGQNGDDIRDSRLSFSREDTSASLLGPLNATSIEFGDVLSTQIGSNFTSNYARGVKVNNKPLYKKVNSNQINLTGAIQAGWDVELYRNKILIDQQLSLPDGRYLFENIDLLFGTNTFELIFYGPQGQVERKVEEYLIDGNSLNEGEGFYELSLTQEGEQLLTTPNYFNDQQGWLLAGRYEQGVTDYFSVYAGISALKSDNAESQNNYAFGSNLSIFNRVLINLDYEKSNDSEKELELAARTELAGQSVRFSMRKASLLNASQQSNLYNDIDAYELFVSGNVMQNNYGHLSYQNTASHISSDTQQSILRFGNSLNYYNSGYSFNNNLQWSDNDTFFGSSRLQKRFGRLSTRFGVNYEIKPESEVTSYETEFSRNLSSNLQAELKLTHQLEDNIKFVELGLNWQAQLFSLNSNFNYDSEDNWRIGLFGRFSLGYDTKNNNYFVNNRSLVQSGSLMVHVYLDENNNGIYDDGEQNLEGIKVKGLQNYRRAITDEHGIALLSGMPANLTTDIVIEPGSINEPFLVAANDGFSITPRAGFVEYMEIPLNNSSEIEGTVYKQHDGKPSEVQPFATIKLLDQQGKQVAQTQAAYDGYYLFTDLRPGEYKAVIDDEFKERKALKDTQQIMVNLPAQGEVVMGVDFELKEKAKKPAYIANAGRFSSLPIMKAYYQLIKQHLPAASKREAFYIKDKQQKRYILAIAYADSEQGKLEQVCNELQIKGLSCEVQAQLISH</sequence>
<evidence type="ECO:0000256" key="1">
    <source>
        <dbReference type="SAM" id="SignalP"/>
    </source>
</evidence>
<reference evidence="2 3" key="1">
    <citation type="submission" date="2015-03" db="EMBL/GenBank/DDBJ databases">
        <authorList>
            <person name="Murphy D."/>
        </authorList>
    </citation>
    <scope>NUCLEOTIDE SEQUENCE [LARGE SCALE GENOMIC DNA]</scope>
    <source>
        <strain evidence="2 3">KMM 520</strain>
    </source>
</reference>
<dbReference type="EMBL" id="CP011034">
    <property type="protein sequence ID" value="ALS32158.1"/>
    <property type="molecule type" value="Genomic_DNA"/>
</dbReference>
<gene>
    <name evidence="2" type="ORF">PTRA_a0855</name>
</gene>
<dbReference type="Gene3D" id="2.60.40.10">
    <property type="entry name" value="Immunoglobulins"/>
    <property type="match status" value="1"/>
</dbReference>
<feature type="chain" id="PRO_5006834088" description="SPOR domain-containing protein" evidence="1">
    <location>
        <begin position="21"/>
        <end position="996"/>
    </location>
</feature>
<protein>
    <recommendedName>
        <fullName evidence="4">SPOR domain-containing protein</fullName>
    </recommendedName>
</protein>
<dbReference type="AlphaFoldDB" id="A0A0U2X4D8"/>
<organism evidence="2">
    <name type="scientific">Pseudoalteromonas translucida KMM 520</name>
    <dbReference type="NCBI Taxonomy" id="1315283"/>
    <lineage>
        <taxon>Bacteria</taxon>
        <taxon>Pseudomonadati</taxon>
        <taxon>Pseudomonadota</taxon>
        <taxon>Gammaproteobacteria</taxon>
        <taxon>Alteromonadales</taxon>
        <taxon>Pseudoalteromonadaceae</taxon>
        <taxon>Pseudoalteromonas</taxon>
    </lineage>
</organism>
<accession>A0A0U2X4D8</accession>
<evidence type="ECO:0000313" key="2">
    <source>
        <dbReference type="EMBL" id="ALS32158.1"/>
    </source>
</evidence>
<dbReference type="SUPFAM" id="SSF117074">
    <property type="entry name" value="Hypothetical protein PA1324"/>
    <property type="match status" value="1"/>
</dbReference>
<dbReference type="Proteomes" id="UP000065261">
    <property type="component" value="Chromosome I"/>
</dbReference>
<evidence type="ECO:0000313" key="3">
    <source>
        <dbReference type="Proteomes" id="UP000065261"/>
    </source>
</evidence>
<feature type="signal peptide" evidence="1">
    <location>
        <begin position="1"/>
        <end position="20"/>
    </location>
</feature>
<dbReference type="KEGG" id="ptn:PTRA_a0855"/>